<dbReference type="InterPro" id="IPR056082">
    <property type="entry name" value="BilB-like"/>
</dbReference>
<name>A0A2K9ZG10_RHILE</name>
<organism evidence="1 2">
    <name type="scientific">Rhizobium leguminosarum</name>
    <dbReference type="NCBI Taxonomy" id="384"/>
    <lineage>
        <taxon>Bacteria</taxon>
        <taxon>Pseudomonadati</taxon>
        <taxon>Pseudomonadota</taxon>
        <taxon>Alphaproteobacteria</taxon>
        <taxon>Hyphomicrobiales</taxon>
        <taxon>Rhizobiaceae</taxon>
        <taxon>Rhizobium/Agrobacterium group</taxon>
        <taxon>Rhizobium</taxon>
    </lineage>
</organism>
<keyword evidence="1" id="KW-0614">Plasmid</keyword>
<accession>A0A2K9ZG10</accession>
<evidence type="ECO:0000313" key="2">
    <source>
        <dbReference type="Proteomes" id="UP000238523"/>
    </source>
</evidence>
<dbReference type="RefSeq" id="WP_105009682.1">
    <property type="nucleotide sequence ID" value="NZ_CP025015.1"/>
</dbReference>
<geneLocation type="plasmid" evidence="2">
    <name>prln3</name>
</geneLocation>
<gene>
    <name evidence="1" type="ORF">CUJ84_pRLN3000016</name>
</gene>
<reference evidence="1 2" key="1">
    <citation type="submission" date="2017-11" db="EMBL/GenBank/DDBJ databases">
        <title>Complete genome of Rhizobium leguminosarum Norway, an ineffective micro-symbiont.</title>
        <authorList>
            <person name="Hoffrichter A."/>
            <person name="Liang J."/>
            <person name="Brachmann A."/>
            <person name="Marin M."/>
        </authorList>
    </citation>
    <scope>NUCLEOTIDE SEQUENCE [LARGE SCALE GENOMIC DNA]</scope>
    <source>
        <strain evidence="1 2">Norway</strain>
        <plasmid evidence="2">Plasmid prln3</plasmid>
    </source>
</reference>
<dbReference type="AlphaFoldDB" id="A0A2K9ZG10"/>
<sequence>MNVAFISPDQRSVMADLVGGAFLIGEHSGRWRLRDVIWPNVMIEVAAAPRPQSPDSYCIRFDCTDYPQVAPTGRLWDPINNRPLPFAEWPTGRNRVPAVFRTDWKEGSCLYIPCDRQSFAGHENWLQEHADLIWLPEDGITQYLQAVHELLNSEDYTGVHHG</sequence>
<dbReference type="Pfam" id="PF24702">
    <property type="entry name" value="DUF7665"/>
    <property type="match status" value="1"/>
</dbReference>
<dbReference type="EMBL" id="CP025015">
    <property type="protein sequence ID" value="AUW47158.1"/>
    <property type="molecule type" value="Genomic_DNA"/>
</dbReference>
<dbReference type="Proteomes" id="UP000238523">
    <property type="component" value="Plasmid pRLN3"/>
</dbReference>
<protein>
    <submittedName>
        <fullName evidence="1">Uncharacterized protein</fullName>
    </submittedName>
</protein>
<proteinExistence type="predicted"/>
<evidence type="ECO:0000313" key="1">
    <source>
        <dbReference type="EMBL" id="AUW47158.1"/>
    </source>
</evidence>